<name>A0AAW0BHT6_9AGAR</name>
<protein>
    <submittedName>
        <fullName evidence="2">Uncharacterized protein</fullName>
    </submittedName>
</protein>
<evidence type="ECO:0000256" key="1">
    <source>
        <dbReference type="SAM" id="MobiDB-lite"/>
    </source>
</evidence>
<feature type="region of interest" description="Disordered" evidence="1">
    <location>
        <begin position="137"/>
        <end position="177"/>
    </location>
</feature>
<sequence length="177" mass="20229">LVGGGVESRQWLVDNFVEDGLDDDYINDYKNDVRGENVVQIVIKAPHGLLRILWFGLADWENTRTSNPLSKPTLDVIKRYWLDDLADAMDEGDTAAYSRFMKRMVIRRMQEDDDPKWRKAFIDSRMADELVKEMEAGFSDAELEESKTTSASTMTLERRAKEVPATKSQEAETEGTT</sequence>
<evidence type="ECO:0000313" key="3">
    <source>
        <dbReference type="Proteomes" id="UP001383192"/>
    </source>
</evidence>
<dbReference type="AlphaFoldDB" id="A0AAW0BHT6"/>
<proteinExistence type="predicted"/>
<dbReference type="Proteomes" id="UP001383192">
    <property type="component" value="Unassembled WGS sequence"/>
</dbReference>
<organism evidence="2 3">
    <name type="scientific">Paramarasmius palmivorus</name>
    <dbReference type="NCBI Taxonomy" id="297713"/>
    <lineage>
        <taxon>Eukaryota</taxon>
        <taxon>Fungi</taxon>
        <taxon>Dikarya</taxon>
        <taxon>Basidiomycota</taxon>
        <taxon>Agaricomycotina</taxon>
        <taxon>Agaricomycetes</taxon>
        <taxon>Agaricomycetidae</taxon>
        <taxon>Agaricales</taxon>
        <taxon>Marasmiineae</taxon>
        <taxon>Marasmiaceae</taxon>
        <taxon>Paramarasmius</taxon>
    </lineage>
</organism>
<accession>A0AAW0BHT6</accession>
<gene>
    <name evidence="2" type="ORF">VNI00_015736</name>
</gene>
<comment type="caution">
    <text evidence="2">The sequence shown here is derived from an EMBL/GenBank/DDBJ whole genome shotgun (WGS) entry which is preliminary data.</text>
</comment>
<dbReference type="EMBL" id="JAYKXP010000108">
    <property type="protein sequence ID" value="KAK7026019.1"/>
    <property type="molecule type" value="Genomic_DNA"/>
</dbReference>
<reference evidence="2 3" key="1">
    <citation type="submission" date="2024-01" db="EMBL/GenBank/DDBJ databases">
        <title>A draft genome for a cacao thread blight-causing isolate of Paramarasmius palmivorus.</title>
        <authorList>
            <person name="Baruah I.K."/>
            <person name="Bukari Y."/>
            <person name="Amoako-Attah I."/>
            <person name="Meinhardt L.W."/>
            <person name="Bailey B.A."/>
            <person name="Cohen S.P."/>
        </authorList>
    </citation>
    <scope>NUCLEOTIDE SEQUENCE [LARGE SCALE GENOMIC DNA]</scope>
    <source>
        <strain evidence="2 3">GH-12</strain>
    </source>
</reference>
<feature type="non-terminal residue" evidence="2">
    <location>
        <position position="1"/>
    </location>
</feature>
<keyword evidence="3" id="KW-1185">Reference proteome</keyword>
<evidence type="ECO:0000313" key="2">
    <source>
        <dbReference type="EMBL" id="KAK7026019.1"/>
    </source>
</evidence>